<keyword evidence="1" id="KW-0472">Membrane</keyword>
<feature type="transmembrane region" description="Helical" evidence="1">
    <location>
        <begin position="12"/>
        <end position="31"/>
    </location>
</feature>
<reference evidence="4" key="1">
    <citation type="submission" date="2025-08" db="UniProtKB">
        <authorList>
            <consortium name="RefSeq"/>
        </authorList>
    </citation>
    <scope>IDENTIFICATION</scope>
</reference>
<proteinExistence type="predicted"/>
<keyword evidence="1" id="KW-0812">Transmembrane</keyword>
<dbReference type="InterPro" id="IPR035992">
    <property type="entry name" value="Ricin_B-like_lectins"/>
</dbReference>
<dbReference type="RefSeq" id="XP_065661858.1">
    <property type="nucleotide sequence ID" value="XM_065805786.1"/>
</dbReference>
<feature type="domain" description="Ricin B lectin" evidence="2">
    <location>
        <begin position="72"/>
        <end position="193"/>
    </location>
</feature>
<sequence length="200" mass="22665">MMLHFVLKNRYLFVLCLAIIWISILIIPKLGQSYRLYSQNQYEEPLVQNGSIAKVVEEKHDYSMQSHSVDTSPYLFAGDFQQEEKCLDTLGGGSGMSVGVFSCHGIGGNQFWYVMKSSNWLKNKDLCVEGPEDLKKYGVSAVLKPCSNIKHQSWTYEEGIFRLSGSTLCLETKDNNLVFVEKCNTSAQKQVFKLHTPQGF</sequence>
<dbReference type="InterPro" id="IPR000772">
    <property type="entry name" value="Ricin_B_lectin"/>
</dbReference>
<evidence type="ECO:0000313" key="3">
    <source>
        <dbReference type="Proteomes" id="UP001652625"/>
    </source>
</evidence>
<dbReference type="SMART" id="SM00458">
    <property type="entry name" value="RICIN"/>
    <property type="match status" value="1"/>
</dbReference>
<evidence type="ECO:0000256" key="1">
    <source>
        <dbReference type="SAM" id="Phobius"/>
    </source>
</evidence>
<organism evidence="3 4">
    <name type="scientific">Hydra vulgaris</name>
    <name type="common">Hydra</name>
    <name type="synonym">Hydra attenuata</name>
    <dbReference type="NCBI Taxonomy" id="6087"/>
    <lineage>
        <taxon>Eukaryota</taxon>
        <taxon>Metazoa</taxon>
        <taxon>Cnidaria</taxon>
        <taxon>Hydrozoa</taxon>
        <taxon>Hydroidolina</taxon>
        <taxon>Anthoathecata</taxon>
        <taxon>Aplanulata</taxon>
        <taxon>Hydridae</taxon>
        <taxon>Hydra</taxon>
    </lineage>
</organism>
<dbReference type="Gene3D" id="2.80.10.50">
    <property type="match status" value="1"/>
</dbReference>
<dbReference type="GeneID" id="100197610"/>
<keyword evidence="3" id="KW-1185">Reference proteome</keyword>
<dbReference type="Proteomes" id="UP001652625">
    <property type="component" value="Chromosome 09"/>
</dbReference>
<name>A0ABM4CJC7_HYDVU</name>
<accession>A0ABM4CJC7</accession>
<dbReference type="PROSITE" id="PS50231">
    <property type="entry name" value="RICIN_B_LECTIN"/>
    <property type="match status" value="1"/>
</dbReference>
<gene>
    <name evidence="4" type="primary">LOC100197610</name>
</gene>
<dbReference type="SUPFAM" id="SSF50370">
    <property type="entry name" value="Ricin B-like lectins"/>
    <property type="match status" value="1"/>
</dbReference>
<keyword evidence="1" id="KW-1133">Transmembrane helix</keyword>
<protein>
    <submittedName>
        <fullName evidence="4">Polypeptide N-acetylgalactosaminyltransferase 2 isoform X3</fullName>
    </submittedName>
</protein>
<dbReference type="Pfam" id="PF00652">
    <property type="entry name" value="Ricin_B_lectin"/>
    <property type="match status" value="1"/>
</dbReference>
<evidence type="ECO:0000259" key="2">
    <source>
        <dbReference type="SMART" id="SM00458"/>
    </source>
</evidence>
<evidence type="ECO:0000313" key="4">
    <source>
        <dbReference type="RefSeq" id="XP_065661858.1"/>
    </source>
</evidence>